<evidence type="ECO:0000313" key="1">
    <source>
        <dbReference type="EMBL" id="AAR37384.1"/>
    </source>
</evidence>
<evidence type="ECO:0000313" key="2">
    <source>
        <dbReference type="EMBL" id="AAS00036.1"/>
    </source>
</evidence>
<protein>
    <submittedName>
        <fullName evidence="2">Uncharacterized protein</fullName>
    </submittedName>
</protein>
<dbReference type="EMBL" id="AY434498">
    <property type="protein sequence ID" value="AAS00036.1"/>
    <property type="molecule type" value="Genomic_DNA"/>
</dbReference>
<name>Q6T617_CAMJU</name>
<proteinExistence type="predicted"/>
<organism evidence="2">
    <name type="scientific">Campylobacter jejuni</name>
    <dbReference type="NCBI Taxonomy" id="197"/>
    <lineage>
        <taxon>Bacteria</taxon>
        <taxon>Pseudomonadati</taxon>
        <taxon>Campylobacterota</taxon>
        <taxon>Epsilonproteobacteria</taxon>
        <taxon>Campylobacterales</taxon>
        <taxon>Campylobacteraceae</taxon>
        <taxon>Campylobacter</taxon>
    </lineage>
</organism>
<reference evidence="1" key="2">
    <citation type="journal article" date="2007" name="Infect. Immun.">
        <title>Structural characterization of Campylobacter jejuni lipooligosaccharide outer cores associated with Guillain-Barre and Miller Fisher syndromes.</title>
        <authorList>
            <person name="Godschalk P.C."/>
            <person name="Kuijf M.L."/>
            <person name="Li J."/>
            <person name="St Michael F."/>
            <person name="Ang C.W."/>
            <person name="Jacobs B.C."/>
            <person name="Karwaski M.F."/>
            <person name="Brochu D."/>
            <person name="Moterassed A."/>
            <person name="Endtz H.P."/>
            <person name="van Belkum A."/>
            <person name="Gilbert M."/>
        </authorList>
    </citation>
    <scope>NUCLEOTIDE SEQUENCE</scope>
    <source>
        <strain evidence="1">GB15</strain>
    </source>
</reference>
<reference evidence="2" key="1">
    <citation type="journal article" date="2005" name="J. Clin. Microbiol.">
        <title>Comparison of Campylobacter jejuni lipooligosaccharide biosynthesis loci from a variety of sources.</title>
        <authorList>
            <person name="Parker C.T."/>
            <person name="Horn S.T."/>
            <person name="Gilbert M."/>
            <person name="Miller W.G."/>
            <person name="Woodward D.L."/>
            <person name="Mandrell R.E."/>
        </authorList>
    </citation>
    <scope>NUCLEOTIDE SEQUENCE</scope>
    <source>
        <strain evidence="2">RM1170</strain>
    </source>
</reference>
<dbReference type="EMBL" id="AY423554">
    <property type="protein sequence ID" value="AAR37384.1"/>
    <property type="molecule type" value="Genomic_DNA"/>
</dbReference>
<dbReference type="AlphaFoldDB" id="Q6T617"/>
<sequence length="106" mass="12654">MTEISSFWYTPKGYKGIGLMEILTIKSWLDHGYKFHLYTYNLEDKIFLKFQELFDNFILKDANEIIPFEEYFSDDRGAGVAAFSDFFRFNLLYLRGGYGWILIWCV</sequence>
<accession>Q6T617</accession>